<dbReference type="AlphaFoldDB" id="A0A7C1AY78"/>
<feature type="non-terminal residue" evidence="3">
    <location>
        <position position="1"/>
    </location>
</feature>
<dbReference type="InterPro" id="IPR013783">
    <property type="entry name" value="Ig-like_fold"/>
</dbReference>
<dbReference type="Gene3D" id="2.60.40.10">
    <property type="entry name" value="Immunoglobulins"/>
    <property type="match status" value="1"/>
</dbReference>
<accession>A0A7C1AY78</accession>
<dbReference type="InterPro" id="IPR008964">
    <property type="entry name" value="Invasin/intimin_cell_adhesion"/>
</dbReference>
<evidence type="ECO:0000313" key="3">
    <source>
        <dbReference type="EMBL" id="HDL89968.1"/>
    </source>
</evidence>
<sequence length="337" mass="35515">GEPRLNAISFTPMPPGDVSAANLTPFDTIVLNMASYAMACSSDTLTDAQKQAIVDAVAAGKKLIIYDSECYPGPDYSWLPFPFSTNNPGAMGASGTLTIVEENTLSSSDPVSSYFIDAAYLGFWTDAVGDMNVMVTFDPYWCIDMSGTNINQVTGPVHTYAKYPAGTDTGLIIYNGLDMDYMPNSALLEIWIQELEQSFNPSNLPCGVTVVGITLSPATDTNLVGESHTVTAKITDQLGNSVQGVDVDFEVLSGPNAGETGVDTTDASGEATFTYTGDGGTGTDVIQACFTNEAGQEVCSQTVEKVWTAETSVPEFPPLAVGVLGLLGAIVLIRKKA</sequence>
<organism evidence="3">
    <name type="scientific">Thermodesulforhabdus norvegica</name>
    <dbReference type="NCBI Taxonomy" id="39841"/>
    <lineage>
        <taxon>Bacteria</taxon>
        <taxon>Pseudomonadati</taxon>
        <taxon>Thermodesulfobacteriota</taxon>
        <taxon>Syntrophobacteria</taxon>
        <taxon>Syntrophobacterales</taxon>
        <taxon>Thermodesulforhabdaceae</taxon>
        <taxon>Thermodesulforhabdus</taxon>
    </lineage>
</organism>
<feature type="domain" description="Big-1" evidence="2">
    <location>
        <begin position="212"/>
        <end position="306"/>
    </location>
</feature>
<dbReference type="EMBL" id="DQZW01000169">
    <property type="protein sequence ID" value="HDL89968.1"/>
    <property type="molecule type" value="Genomic_DNA"/>
</dbReference>
<evidence type="ECO:0000256" key="1">
    <source>
        <dbReference type="ARBA" id="ARBA00010116"/>
    </source>
</evidence>
<protein>
    <recommendedName>
        <fullName evidence="2">Big-1 domain-containing protein</fullName>
    </recommendedName>
</protein>
<dbReference type="InterPro" id="IPR003344">
    <property type="entry name" value="Big_1_dom"/>
</dbReference>
<comment type="caution">
    <text evidence="3">The sequence shown here is derived from an EMBL/GenBank/DDBJ whole genome shotgun (WGS) entry which is preliminary data.</text>
</comment>
<name>A0A7C1AY78_9BACT</name>
<reference evidence="3" key="1">
    <citation type="journal article" date="2020" name="mSystems">
        <title>Genome- and Community-Level Interaction Insights into Carbon Utilization and Element Cycling Functions of Hydrothermarchaeota in Hydrothermal Sediment.</title>
        <authorList>
            <person name="Zhou Z."/>
            <person name="Liu Y."/>
            <person name="Xu W."/>
            <person name="Pan J."/>
            <person name="Luo Z.H."/>
            <person name="Li M."/>
        </authorList>
    </citation>
    <scope>NUCLEOTIDE SEQUENCE [LARGE SCALE GENOMIC DNA]</scope>
    <source>
        <strain evidence="3">HyVt-19</strain>
    </source>
</reference>
<dbReference type="Proteomes" id="UP000886355">
    <property type="component" value="Unassembled WGS sequence"/>
</dbReference>
<comment type="similarity">
    <text evidence="1">Belongs to the intimin/invasin family.</text>
</comment>
<evidence type="ECO:0000259" key="2">
    <source>
        <dbReference type="PROSITE" id="PS51127"/>
    </source>
</evidence>
<dbReference type="PROSITE" id="PS51127">
    <property type="entry name" value="BIG1"/>
    <property type="match status" value="1"/>
</dbReference>
<gene>
    <name evidence="3" type="ORF">ENG14_03595</name>
</gene>
<proteinExistence type="inferred from homology"/>
<dbReference type="SUPFAM" id="SSF49373">
    <property type="entry name" value="Invasin/intimin cell-adhesion fragments"/>
    <property type="match status" value="1"/>
</dbReference>